<proteinExistence type="predicted"/>
<comment type="caution">
    <text evidence="1">The sequence shown here is derived from an EMBL/GenBank/DDBJ whole genome shotgun (WGS) entry which is preliminary data.</text>
</comment>
<gene>
    <name evidence="1" type="ORF">EI168_14780</name>
</gene>
<evidence type="ECO:0000313" key="1">
    <source>
        <dbReference type="EMBL" id="MBE0401354.1"/>
    </source>
</evidence>
<protein>
    <submittedName>
        <fullName evidence="1">Antirestriction protein ArdR</fullName>
    </submittedName>
</protein>
<organism evidence="1 2">
    <name type="scientific">Halomonas casei</name>
    <dbReference type="NCBI Taxonomy" id="2742613"/>
    <lineage>
        <taxon>Bacteria</taxon>
        <taxon>Pseudomonadati</taxon>
        <taxon>Pseudomonadota</taxon>
        <taxon>Gammaproteobacteria</taxon>
        <taxon>Oceanospirillales</taxon>
        <taxon>Halomonadaceae</taxon>
        <taxon>Halomonas</taxon>
    </lineage>
</organism>
<keyword evidence="2" id="KW-1185">Reference proteome</keyword>
<evidence type="ECO:0000313" key="2">
    <source>
        <dbReference type="Proteomes" id="UP001645039"/>
    </source>
</evidence>
<reference evidence="1 2" key="1">
    <citation type="submission" date="2020-07" db="EMBL/GenBank/DDBJ databases">
        <title>Halophilic bacteria isolated from french cheeses.</title>
        <authorList>
            <person name="Kothe C.I."/>
            <person name="Farah-Kraiem B."/>
            <person name="Renault P."/>
            <person name="Dridi B."/>
        </authorList>
    </citation>
    <scope>NUCLEOTIDE SEQUENCE [LARGE SCALE GENOMIC DNA]</scope>
    <source>
        <strain evidence="1 2">FME1</strain>
    </source>
</reference>
<name>A0ABR9F4D1_9GAMM</name>
<sequence>MLTGRFMNQVIYAAAVYRAGYPNITRGIVLVCDNQVVGWRETLRNPLDVKLGSLAVDECGRVWEAVDYDGYQGL</sequence>
<dbReference type="Proteomes" id="UP001645039">
    <property type="component" value="Unassembled WGS sequence"/>
</dbReference>
<accession>A0ABR9F4D1</accession>
<dbReference type="RefSeq" id="WP_225734483.1">
    <property type="nucleotide sequence ID" value="NZ_RRZD01000016.1"/>
</dbReference>
<dbReference type="EMBL" id="RRZD01000016">
    <property type="protein sequence ID" value="MBE0401354.1"/>
    <property type="molecule type" value="Genomic_DNA"/>
</dbReference>